<accession>A0A0F4GMP9</accession>
<dbReference type="STRING" id="1047168.A0A0F4GMP9"/>
<feature type="compositionally biased region" description="Polar residues" evidence="1">
    <location>
        <begin position="249"/>
        <end position="260"/>
    </location>
</feature>
<dbReference type="SUPFAM" id="SSF49777">
    <property type="entry name" value="PEBP-like"/>
    <property type="match status" value="1"/>
</dbReference>
<keyword evidence="4" id="KW-1185">Reference proteome</keyword>
<organism evidence="3 4">
    <name type="scientific">Zymoseptoria brevis</name>
    <dbReference type="NCBI Taxonomy" id="1047168"/>
    <lineage>
        <taxon>Eukaryota</taxon>
        <taxon>Fungi</taxon>
        <taxon>Dikarya</taxon>
        <taxon>Ascomycota</taxon>
        <taxon>Pezizomycotina</taxon>
        <taxon>Dothideomycetes</taxon>
        <taxon>Dothideomycetidae</taxon>
        <taxon>Mycosphaerellales</taxon>
        <taxon>Mycosphaerellaceae</taxon>
        <taxon>Zymoseptoria</taxon>
    </lineage>
</organism>
<keyword evidence="2" id="KW-0732">Signal</keyword>
<evidence type="ECO:0000313" key="3">
    <source>
        <dbReference type="EMBL" id="KJX97450.1"/>
    </source>
</evidence>
<evidence type="ECO:0000256" key="2">
    <source>
        <dbReference type="SAM" id="SignalP"/>
    </source>
</evidence>
<dbReference type="EMBL" id="LAFY01000482">
    <property type="protein sequence ID" value="KJX97450.1"/>
    <property type="molecule type" value="Genomic_DNA"/>
</dbReference>
<dbReference type="OrthoDB" id="2506647at2759"/>
<reference evidence="3 4" key="1">
    <citation type="submission" date="2015-03" db="EMBL/GenBank/DDBJ databases">
        <title>RNA-seq based gene annotation and comparative genomics of four Zymoseptoria species reveal species-specific pathogenicity related genes and transposable element activity.</title>
        <authorList>
            <person name="Grandaubert J."/>
            <person name="Bhattacharyya A."/>
            <person name="Stukenbrock E.H."/>
        </authorList>
    </citation>
    <scope>NUCLEOTIDE SEQUENCE [LARGE SCALE GENOMIC DNA]</scope>
    <source>
        <strain evidence="3 4">Zb18110</strain>
    </source>
</reference>
<sequence length="319" mass="33340">MTRSAFLAAALAGAWTITPTLAVPPEDFGFPSAPNDTILDVSFRQTLSGYEDVVPGSRYGIAIAENEPNLSLNTTAYPRLDSYQGKYIVIMVDPDASYPENPTNRFILHWLRQNLGSAENANPPPAGLQIVTDTAKLLNSFTPAIVQYRRPSPPTNSSAHRYILYAFEQPQDFRLPEQWSGLSGSNRTGFNLTSFISDTNLGTPCAANYFYTSNQTIVPDDFVSTNGSSYPGGDGTAITSGDPYGPGSSAPNNTSSSDMTMPTRMPNATTSGGAGPSPTSSPTTSAEPSSTSASTGGAAMLTGAGSLVAAGLVGLAALL</sequence>
<gene>
    <name evidence="3" type="ORF">TI39_contig490g00016</name>
</gene>
<dbReference type="PANTHER" id="PTHR11362">
    <property type="entry name" value="PHOSPHATIDYLETHANOLAMINE-BINDING PROTEIN"/>
    <property type="match status" value="1"/>
</dbReference>
<dbReference type="PANTHER" id="PTHR11362:SF82">
    <property type="entry name" value="PHOSPHATIDYLETHANOLAMINE-BINDING PROTEIN 4"/>
    <property type="match status" value="1"/>
</dbReference>
<feature type="chain" id="PRO_5002468959" description="PEBP-like protein" evidence="2">
    <location>
        <begin position="23"/>
        <end position="319"/>
    </location>
</feature>
<dbReference type="Pfam" id="PF01161">
    <property type="entry name" value="PBP"/>
    <property type="match status" value="1"/>
</dbReference>
<evidence type="ECO:0008006" key="5">
    <source>
        <dbReference type="Google" id="ProtNLM"/>
    </source>
</evidence>
<dbReference type="CDD" id="cd00866">
    <property type="entry name" value="PEBP_euk"/>
    <property type="match status" value="1"/>
</dbReference>
<evidence type="ECO:0000313" key="4">
    <source>
        <dbReference type="Proteomes" id="UP000033647"/>
    </source>
</evidence>
<dbReference type="InterPro" id="IPR008914">
    <property type="entry name" value="PEBP"/>
</dbReference>
<name>A0A0F4GMP9_9PEZI</name>
<dbReference type="InterPro" id="IPR035810">
    <property type="entry name" value="PEBP_euk"/>
</dbReference>
<dbReference type="InterPro" id="IPR036610">
    <property type="entry name" value="PEBP-like_sf"/>
</dbReference>
<proteinExistence type="predicted"/>
<feature type="compositionally biased region" description="Low complexity" evidence="1">
    <location>
        <begin position="268"/>
        <end position="297"/>
    </location>
</feature>
<comment type="caution">
    <text evidence="3">The sequence shown here is derived from an EMBL/GenBank/DDBJ whole genome shotgun (WGS) entry which is preliminary data.</text>
</comment>
<evidence type="ECO:0000256" key="1">
    <source>
        <dbReference type="SAM" id="MobiDB-lite"/>
    </source>
</evidence>
<protein>
    <recommendedName>
        <fullName evidence="5">PEBP-like protein</fullName>
    </recommendedName>
</protein>
<dbReference type="Proteomes" id="UP000033647">
    <property type="component" value="Unassembled WGS sequence"/>
</dbReference>
<dbReference type="Gene3D" id="3.90.280.10">
    <property type="entry name" value="PEBP-like"/>
    <property type="match status" value="1"/>
</dbReference>
<feature type="signal peptide" evidence="2">
    <location>
        <begin position="1"/>
        <end position="22"/>
    </location>
</feature>
<feature type="region of interest" description="Disordered" evidence="1">
    <location>
        <begin position="225"/>
        <end position="297"/>
    </location>
</feature>
<dbReference type="AlphaFoldDB" id="A0A0F4GMP9"/>